<dbReference type="OrthoDB" id="4741753at2"/>
<evidence type="ECO:0000259" key="3">
    <source>
        <dbReference type="Pfam" id="PF02470"/>
    </source>
</evidence>
<proteinExistence type="predicted"/>
<feature type="domain" description="Mammalian cell entry C-terminal" evidence="4">
    <location>
        <begin position="122"/>
        <end position="291"/>
    </location>
</feature>
<dbReference type="PANTHER" id="PTHR33371:SF16">
    <property type="entry name" value="MCE-FAMILY PROTEIN MCE3F"/>
    <property type="match status" value="1"/>
</dbReference>
<dbReference type="InterPro" id="IPR005693">
    <property type="entry name" value="Mce"/>
</dbReference>
<keyword evidence="2" id="KW-1133">Transmembrane helix</keyword>
<accession>A0A1X2DQP6</accession>
<keyword evidence="2" id="KW-0472">Membrane</keyword>
<feature type="transmembrane region" description="Helical" evidence="2">
    <location>
        <begin position="6"/>
        <end position="29"/>
    </location>
</feature>
<feature type="region of interest" description="Disordered" evidence="1">
    <location>
        <begin position="497"/>
        <end position="516"/>
    </location>
</feature>
<dbReference type="NCBIfam" id="TIGR00996">
    <property type="entry name" value="Mtu_fam_mce"/>
    <property type="match status" value="1"/>
</dbReference>
<keyword evidence="6" id="KW-1185">Reference proteome</keyword>
<dbReference type="GO" id="GO:0005576">
    <property type="term" value="C:extracellular region"/>
    <property type="evidence" value="ECO:0007669"/>
    <property type="project" value="TreeGrafter"/>
</dbReference>
<dbReference type="PANTHER" id="PTHR33371">
    <property type="entry name" value="INTERMEMBRANE PHOSPHOLIPID TRANSPORT SYSTEM BINDING PROTEIN MLAD-RELATED"/>
    <property type="match status" value="1"/>
</dbReference>
<name>A0A1X2DQP6_MYCSZ</name>
<dbReference type="InterPro" id="IPR052336">
    <property type="entry name" value="MlaD_Phospholipid_Transporter"/>
</dbReference>
<dbReference type="Proteomes" id="UP000193317">
    <property type="component" value="Unassembled WGS sequence"/>
</dbReference>
<evidence type="ECO:0000313" key="5">
    <source>
        <dbReference type="EMBL" id="ORW90364.1"/>
    </source>
</evidence>
<protein>
    <submittedName>
        <fullName evidence="5">Mammalian cell entry protein</fullName>
    </submittedName>
</protein>
<reference evidence="5 6" key="1">
    <citation type="submission" date="2016-01" db="EMBL/GenBank/DDBJ databases">
        <title>The new phylogeny of the genus Mycobacterium.</title>
        <authorList>
            <person name="Tarcisio F."/>
            <person name="Conor M."/>
            <person name="Antonella G."/>
            <person name="Elisabetta G."/>
            <person name="Giulia F.S."/>
            <person name="Sara T."/>
            <person name="Anna F."/>
            <person name="Clotilde B."/>
            <person name="Roberto B."/>
            <person name="Veronica D.S."/>
            <person name="Fabio R."/>
            <person name="Monica P."/>
            <person name="Olivier J."/>
            <person name="Enrico T."/>
            <person name="Nicola S."/>
        </authorList>
    </citation>
    <scope>NUCLEOTIDE SEQUENCE [LARGE SCALE GENOMIC DNA]</scope>
    <source>
        <strain evidence="5 6">DSM 44166</strain>
    </source>
</reference>
<evidence type="ECO:0000256" key="2">
    <source>
        <dbReference type="SAM" id="Phobius"/>
    </source>
</evidence>
<dbReference type="Pfam" id="PF02470">
    <property type="entry name" value="MlaD"/>
    <property type="match status" value="1"/>
</dbReference>
<comment type="caution">
    <text evidence="5">The sequence shown here is derived from an EMBL/GenBank/DDBJ whole genome shotgun (WGS) entry which is preliminary data.</text>
</comment>
<feature type="domain" description="Mce/MlaD" evidence="3">
    <location>
        <begin position="39"/>
        <end position="112"/>
    </location>
</feature>
<dbReference type="AlphaFoldDB" id="A0A1X2DQP6"/>
<evidence type="ECO:0000256" key="1">
    <source>
        <dbReference type="SAM" id="MobiDB-lite"/>
    </source>
</evidence>
<sequence>MLTRFVWRQLIMFGIISTVTAIALGWYYLRIPTALGIGQYTLKADLPRSGGLYRTANVTYRGETIGTITAVEPTKTGAEVTMSIANRYQIPIDASANVHSVSAVGEQYLDLVSEGNPGKYFSPGQTITKATVPTEIGPALDAADRGLAVLPKEKIATLLDETAQAVGGLGPALQRLVDATQALAGDFKTNIGDVNDIIQNSGPIIDSQVNSSEAIKRWSHNLNVLAAQSAENDQYVQRILTRAAPTADQVNAVFGDVRDSLPQTLANLEIVLDMLKRYHKGVEQLLVAYPQGAAEGQTVTAPFPGYATLDTALTINQPPPCLTGFLPAPQWRSPADTSLAPMPSGTYCKIPQETPANAVRGARNLPCVDVPGKRAATPRECRSSQPYEPAGTNPWYGDPNQILTCPAPAARCDQPVKPGIVIPAPSVNNGMNPAPADRVPGTPPPISDPLSRPGSGTVLCNGQQPNPCVYTPGGPATALYNPQSGELVGPDGVRYSVENSTKTGDDGWKDMLAPQR</sequence>
<evidence type="ECO:0000259" key="4">
    <source>
        <dbReference type="Pfam" id="PF11887"/>
    </source>
</evidence>
<keyword evidence="2" id="KW-0812">Transmembrane</keyword>
<organism evidence="5 6">
    <name type="scientific">Mycobacterium szulgai</name>
    <dbReference type="NCBI Taxonomy" id="1787"/>
    <lineage>
        <taxon>Bacteria</taxon>
        <taxon>Bacillati</taxon>
        <taxon>Actinomycetota</taxon>
        <taxon>Actinomycetes</taxon>
        <taxon>Mycobacteriales</taxon>
        <taxon>Mycobacteriaceae</taxon>
        <taxon>Mycobacterium</taxon>
    </lineage>
</organism>
<gene>
    <name evidence="5" type="ORF">AWC27_10860</name>
</gene>
<dbReference type="InterPro" id="IPR003399">
    <property type="entry name" value="Mce/MlaD"/>
</dbReference>
<dbReference type="InterPro" id="IPR024516">
    <property type="entry name" value="Mce_C"/>
</dbReference>
<dbReference type="RefSeq" id="WP_085672841.1">
    <property type="nucleotide sequence ID" value="NZ_JACKRU010000056.1"/>
</dbReference>
<dbReference type="EMBL" id="LQPW01000163">
    <property type="protein sequence ID" value="ORW90364.1"/>
    <property type="molecule type" value="Genomic_DNA"/>
</dbReference>
<dbReference type="Pfam" id="PF11887">
    <property type="entry name" value="Mce4_CUP1"/>
    <property type="match status" value="1"/>
</dbReference>
<evidence type="ECO:0000313" key="6">
    <source>
        <dbReference type="Proteomes" id="UP000193317"/>
    </source>
</evidence>